<evidence type="ECO:0000313" key="2">
    <source>
        <dbReference type="Proteomes" id="UP001314241"/>
    </source>
</evidence>
<dbReference type="RefSeq" id="WP_349641042.1">
    <property type="nucleotide sequence ID" value="NZ_CAWVOH010000001.1"/>
</dbReference>
<evidence type="ECO:0000313" key="1">
    <source>
        <dbReference type="EMBL" id="CAK8053474.1"/>
    </source>
</evidence>
<accession>A0ABP0ER10</accession>
<keyword evidence="2" id="KW-1185">Reference proteome</keyword>
<dbReference type="EMBL" id="CAWVOH010000001">
    <property type="protein sequence ID" value="CAK8053474.1"/>
    <property type="molecule type" value="Genomic_DNA"/>
</dbReference>
<protein>
    <recommendedName>
        <fullName evidence="3">Phage protein</fullName>
    </recommendedName>
</protein>
<proteinExistence type="predicted"/>
<comment type="caution">
    <text evidence="1">The sequence shown here is derived from an EMBL/GenBank/DDBJ whole genome shotgun (WGS) entry which is preliminary data.</text>
</comment>
<sequence>MNLFRKPSLNKSIAARTKGRATRQLKKALIPGYGQKGMGMARPKRAIYNKVYRKSTIGWKDLFK</sequence>
<gene>
    <name evidence="1" type="ORF">R54876_GBNLAHCA_00029</name>
</gene>
<organism evidence="1 2">
    <name type="scientific">Eupransor demetentiae</name>
    <dbReference type="NCBI Taxonomy" id="3109584"/>
    <lineage>
        <taxon>Bacteria</taxon>
        <taxon>Bacillati</taxon>
        <taxon>Bacillota</taxon>
        <taxon>Bacilli</taxon>
        <taxon>Lactobacillales</taxon>
        <taxon>Lactobacillaceae</taxon>
        <taxon>Eupransor</taxon>
    </lineage>
</organism>
<evidence type="ECO:0008006" key="3">
    <source>
        <dbReference type="Google" id="ProtNLM"/>
    </source>
</evidence>
<reference evidence="1 2" key="1">
    <citation type="submission" date="2024-01" db="EMBL/GenBank/DDBJ databases">
        <authorList>
            <person name="Botero Cardona J."/>
        </authorList>
    </citation>
    <scope>NUCLEOTIDE SEQUENCE [LARGE SCALE GENOMIC DNA]</scope>
    <source>
        <strain evidence="1 2">LMG 33000</strain>
    </source>
</reference>
<dbReference type="Proteomes" id="UP001314241">
    <property type="component" value="Unassembled WGS sequence"/>
</dbReference>
<name>A0ABP0ER10_9LACO</name>